<sequence length="51" mass="5740">MKEIEKRVANEPEFENTENRKKNERHATVIQAACNASNSIAGPLKTEGEQQ</sequence>
<dbReference type="RefSeq" id="WP_156915225.1">
    <property type="nucleotide sequence ID" value="NZ_CP104143.1"/>
</dbReference>
<protein>
    <submittedName>
        <fullName evidence="2">Uncharacterized protein</fullName>
    </submittedName>
</protein>
<dbReference type="EMBL" id="CP104143">
    <property type="protein sequence ID" value="UWU15382.1"/>
    <property type="molecule type" value="Genomic_DNA"/>
</dbReference>
<accession>A0ABY5XLS8</accession>
<name>A0ABY5XLS8_RHISU</name>
<dbReference type="Proteomes" id="UP001060123">
    <property type="component" value="Chromosome"/>
</dbReference>
<gene>
    <name evidence="2" type="ORF">N2599_05080</name>
</gene>
<organism evidence="2 3">
    <name type="scientific">Rhizobium sullae</name>
    <name type="common">Rhizobium hedysari</name>
    <dbReference type="NCBI Taxonomy" id="50338"/>
    <lineage>
        <taxon>Bacteria</taxon>
        <taxon>Pseudomonadati</taxon>
        <taxon>Pseudomonadota</taxon>
        <taxon>Alphaproteobacteria</taxon>
        <taxon>Hyphomicrobiales</taxon>
        <taxon>Rhizobiaceae</taxon>
        <taxon>Rhizobium/Agrobacterium group</taxon>
        <taxon>Rhizobium</taxon>
    </lineage>
</organism>
<feature type="compositionally biased region" description="Basic and acidic residues" evidence="1">
    <location>
        <begin position="1"/>
        <end position="10"/>
    </location>
</feature>
<keyword evidence="3" id="KW-1185">Reference proteome</keyword>
<proteinExistence type="predicted"/>
<evidence type="ECO:0000313" key="2">
    <source>
        <dbReference type="EMBL" id="UWU15382.1"/>
    </source>
</evidence>
<evidence type="ECO:0000313" key="3">
    <source>
        <dbReference type="Proteomes" id="UP001060123"/>
    </source>
</evidence>
<feature type="region of interest" description="Disordered" evidence="1">
    <location>
        <begin position="1"/>
        <end position="25"/>
    </location>
</feature>
<evidence type="ECO:0000256" key="1">
    <source>
        <dbReference type="SAM" id="MobiDB-lite"/>
    </source>
</evidence>
<reference evidence="2" key="1">
    <citation type="submission" date="2022-09" db="EMBL/GenBank/DDBJ databases">
        <title>Australian commercial rhizobial inoculants.</title>
        <authorList>
            <person name="Kohlmeier M.G."/>
            <person name="O'Hara G.W."/>
            <person name="Colombi E."/>
            <person name="Ramsay J.P."/>
            <person name="Terpolilli J."/>
        </authorList>
    </citation>
    <scope>NUCLEOTIDE SEQUENCE</scope>
    <source>
        <strain evidence="2">WSM1592</strain>
    </source>
</reference>